<dbReference type="VEuPathDB" id="VectorBase:GBRI006350"/>
<proteinExistence type="predicted"/>
<dbReference type="PROSITE" id="PS51257">
    <property type="entry name" value="PROKAR_LIPOPROTEIN"/>
    <property type="match status" value="1"/>
</dbReference>
<evidence type="ECO:0000313" key="2">
    <source>
        <dbReference type="Proteomes" id="UP000091820"/>
    </source>
</evidence>
<dbReference type="AlphaFoldDB" id="A0A1A9W4T7"/>
<sequence>MGWTLSRAFACFGAKYSLIIFVGTIGCCGVTEEIVFLGALVCDADVCEIDSIGYTNDGEGRGLVVVTTYAVFVVMCGKAVVDCESDGEYSLFSFCCTTEFVLHTSVQMAVELQNWQLLVSSARILLKLTEVLEDWRFSYLGTSGVGTSSNDFVRWNLGTSYLGAPSRAASYLGNTCSESLNFDIVNCDLGVLYLDTLVSGRFFSALPSLPLSQFKF</sequence>
<reference evidence="2" key="1">
    <citation type="submission" date="2014-03" db="EMBL/GenBank/DDBJ databases">
        <authorList>
            <person name="Aksoy S."/>
            <person name="Warren W."/>
            <person name="Wilson R.K."/>
        </authorList>
    </citation>
    <scope>NUCLEOTIDE SEQUENCE [LARGE SCALE GENOMIC DNA]</scope>
    <source>
        <strain evidence="2">IAEA</strain>
    </source>
</reference>
<dbReference type="EnsemblMetazoa" id="GBRI006350-RA">
    <property type="protein sequence ID" value="GBRI006350-PA"/>
    <property type="gene ID" value="GBRI006350"/>
</dbReference>
<dbReference type="Proteomes" id="UP000091820">
    <property type="component" value="Unassembled WGS sequence"/>
</dbReference>
<protein>
    <submittedName>
        <fullName evidence="1">Uncharacterized protein</fullName>
    </submittedName>
</protein>
<reference evidence="1" key="2">
    <citation type="submission" date="2020-05" db="UniProtKB">
        <authorList>
            <consortium name="EnsemblMetazoa"/>
        </authorList>
    </citation>
    <scope>IDENTIFICATION</scope>
    <source>
        <strain evidence="1">IAEA</strain>
    </source>
</reference>
<keyword evidence="2" id="KW-1185">Reference proteome</keyword>
<evidence type="ECO:0000313" key="1">
    <source>
        <dbReference type="EnsemblMetazoa" id="GBRI006350-PA"/>
    </source>
</evidence>
<organism evidence="1 2">
    <name type="scientific">Glossina brevipalpis</name>
    <dbReference type="NCBI Taxonomy" id="37001"/>
    <lineage>
        <taxon>Eukaryota</taxon>
        <taxon>Metazoa</taxon>
        <taxon>Ecdysozoa</taxon>
        <taxon>Arthropoda</taxon>
        <taxon>Hexapoda</taxon>
        <taxon>Insecta</taxon>
        <taxon>Pterygota</taxon>
        <taxon>Neoptera</taxon>
        <taxon>Endopterygota</taxon>
        <taxon>Diptera</taxon>
        <taxon>Brachycera</taxon>
        <taxon>Muscomorpha</taxon>
        <taxon>Hippoboscoidea</taxon>
        <taxon>Glossinidae</taxon>
        <taxon>Glossina</taxon>
    </lineage>
</organism>
<accession>A0A1A9W4T7</accession>
<name>A0A1A9W4T7_9MUSC</name>